<dbReference type="Gene3D" id="3.40.50.1000">
    <property type="entry name" value="HAD superfamily/HAD-like"/>
    <property type="match status" value="1"/>
</dbReference>
<dbReference type="RefSeq" id="WP_176238527.1">
    <property type="nucleotide sequence ID" value="NZ_AP024412.1"/>
</dbReference>
<keyword evidence="2" id="KW-1185">Reference proteome</keyword>
<organism evidence="1 2">
    <name type="scientific">Mariniplasma anaerobium</name>
    <dbReference type="NCBI Taxonomy" id="2735436"/>
    <lineage>
        <taxon>Bacteria</taxon>
        <taxon>Bacillati</taxon>
        <taxon>Mycoplasmatota</taxon>
        <taxon>Mollicutes</taxon>
        <taxon>Acholeplasmatales</taxon>
        <taxon>Acholeplasmataceae</taxon>
        <taxon>Mariniplasma</taxon>
    </lineage>
</organism>
<dbReference type="InterPro" id="IPR036412">
    <property type="entry name" value="HAD-like_sf"/>
</dbReference>
<dbReference type="InterPro" id="IPR023214">
    <property type="entry name" value="HAD_sf"/>
</dbReference>
<evidence type="ECO:0000313" key="2">
    <source>
        <dbReference type="Proteomes" id="UP000620133"/>
    </source>
</evidence>
<dbReference type="GO" id="GO:0016791">
    <property type="term" value="F:phosphatase activity"/>
    <property type="evidence" value="ECO:0007669"/>
    <property type="project" value="TreeGrafter"/>
</dbReference>
<dbReference type="PANTHER" id="PTHR10000">
    <property type="entry name" value="PHOSPHOSERINE PHOSPHATASE"/>
    <property type="match status" value="1"/>
</dbReference>
<sequence length="285" mass="32373">MHKTKELVSINNIKMAVFDLDGTLLNSKGDLSEENIQTLIKAKHKGLKIVIASGRIYPMLQSYIKRIGVVDYVISANGASIDKIDEHMRIHEIYIDQSEAEKVVDFCKLNDIECLILKREVSYYPDRSERLEKFLNYNNISQALGYEAMELAHYNEKFDEYHHIEKLLINEKNDVNMQKLMQFIESNTILKYTKSGKLLLDISSQGVSKEEALKKVCEFCDISLDEVIAFGDYDNDIGMMEAAGFSVAPKNASDKALEAADYITMSNDDDGIAYVLNKLIEMGKI</sequence>
<dbReference type="KEGG" id="manr:MPAN_005780"/>
<dbReference type="GO" id="GO:0000287">
    <property type="term" value="F:magnesium ion binding"/>
    <property type="evidence" value="ECO:0007669"/>
    <property type="project" value="TreeGrafter"/>
</dbReference>
<reference evidence="1" key="1">
    <citation type="submission" date="2021-01" db="EMBL/GenBank/DDBJ databases">
        <title>Draft genome sequence of Acholeplasmataceae bacterium strain Mahy22.</title>
        <authorList>
            <person name="Watanabe M."/>
            <person name="Kojima H."/>
            <person name="Fukui M."/>
        </authorList>
    </citation>
    <scope>NUCLEOTIDE SEQUENCE</scope>
    <source>
        <strain evidence="1">Mahy22</strain>
    </source>
</reference>
<dbReference type="EMBL" id="AP024412">
    <property type="protein sequence ID" value="BCR35685.1"/>
    <property type="molecule type" value="Genomic_DNA"/>
</dbReference>
<dbReference type="PANTHER" id="PTHR10000:SF8">
    <property type="entry name" value="HAD SUPERFAMILY HYDROLASE-LIKE, TYPE 3"/>
    <property type="match status" value="1"/>
</dbReference>
<dbReference type="AlphaFoldDB" id="A0A7U9TI88"/>
<dbReference type="SFLD" id="SFLDG01140">
    <property type="entry name" value="C2.B:_Phosphomannomutase_and_P"/>
    <property type="match status" value="1"/>
</dbReference>
<evidence type="ECO:0000313" key="1">
    <source>
        <dbReference type="EMBL" id="BCR35685.1"/>
    </source>
</evidence>
<dbReference type="Proteomes" id="UP000620133">
    <property type="component" value="Chromosome"/>
</dbReference>
<protein>
    <submittedName>
        <fullName evidence="1">Haloacid dehalogenase</fullName>
    </submittedName>
</protein>
<dbReference type="NCBIfam" id="TIGR00099">
    <property type="entry name" value="Cof-subfamily"/>
    <property type="match status" value="1"/>
</dbReference>
<gene>
    <name evidence="1" type="ORF">MPAN_005780</name>
</gene>
<name>A0A7U9TI88_9MOLU</name>
<proteinExistence type="predicted"/>
<dbReference type="InterPro" id="IPR000150">
    <property type="entry name" value="Cof"/>
</dbReference>
<dbReference type="InterPro" id="IPR006379">
    <property type="entry name" value="HAD-SF_hydro_IIB"/>
</dbReference>
<dbReference type="Pfam" id="PF08282">
    <property type="entry name" value="Hydrolase_3"/>
    <property type="match status" value="1"/>
</dbReference>
<dbReference type="SFLD" id="SFLDS00003">
    <property type="entry name" value="Haloacid_Dehalogenase"/>
    <property type="match status" value="1"/>
</dbReference>
<dbReference type="Gene3D" id="3.30.1240.10">
    <property type="match status" value="1"/>
</dbReference>
<dbReference type="SUPFAM" id="SSF56784">
    <property type="entry name" value="HAD-like"/>
    <property type="match status" value="1"/>
</dbReference>
<dbReference type="GO" id="GO:0005829">
    <property type="term" value="C:cytosol"/>
    <property type="evidence" value="ECO:0007669"/>
    <property type="project" value="TreeGrafter"/>
</dbReference>
<dbReference type="NCBIfam" id="TIGR01484">
    <property type="entry name" value="HAD-SF-IIB"/>
    <property type="match status" value="1"/>
</dbReference>
<accession>A0A7U9TI88</accession>